<evidence type="ECO:0000259" key="1">
    <source>
        <dbReference type="Pfam" id="PF06985"/>
    </source>
</evidence>
<dbReference type="OrthoDB" id="270167at2759"/>
<gene>
    <name evidence="2" type="ORF">FHL15_002401</name>
</gene>
<proteinExistence type="predicted"/>
<sequence length="707" mass="80582">MSRRDDGRNAVVQDTAEPLGQIRDRNAAHGSIASALLDIQKYAITRNNWIRSLECLYLAADRDSEPTGKRQRLANGDSVASSYTSELLRRTHLDPVSDPERGREYVAVSYTWNFSEDEEELESCRSFGGYLIEPRKTGEPAQPSNVRDVVFERALHYAEYVKCETIWIDRECVDQDDANEKEMAIQNMHLVYSLSLWPVALLTRTIQTADELDLIFGLLLGDIREEDESATLELLDDITSDLWWKRAWTFQEDYRASTRMTFLIPHTSNLEHRKQTAARDMYNRPLLGSLPGEICIKSTDFRRCATEFCLHYKQKQPEAEHICNKILTTAGKYNVLLQDNQLSGAHSLISRSMTPTILADIGRRGILTESDRLAIAANCCGYTVRLDTAILNRCSSSLSLSMLALCLLNGEIMENHPRLRQGTLKDSVFAYLAKQSLRSFRPPVDEGLTFIKSCRFVDPVLTPLGTQTLGHLWRLGKVIRPRPLKRNKYRTLSPLEVLATDLQYKRYGKSYAELAINLLAWIQESDATSRLNKNQRYGGRNPIVRARQWGWQSWMADEVEAALLEGKALRLASVINPENPEEYAPYSAIFVGEDADDWEDEEDDNGYAPPTYVFTSIWPSKEHTRFGDIPKHVSLEVEVEWLEWAREHEHGKAKSTSQSADGRSTESGLPKLYIKRWLNGLCFFGGYPRQPVMFPWPADLLATPSQR</sequence>
<evidence type="ECO:0000313" key="3">
    <source>
        <dbReference type="Proteomes" id="UP000319160"/>
    </source>
</evidence>
<dbReference type="Pfam" id="PF06985">
    <property type="entry name" value="HET"/>
    <property type="match status" value="1"/>
</dbReference>
<dbReference type="PANTHER" id="PTHR33112:SF14">
    <property type="entry name" value="HETEROKARYON INCOMPATIBILITY DOMAIN-CONTAINING PROTEIN"/>
    <property type="match status" value="1"/>
</dbReference>
<reference evidence="3" key="1">
    <citation type="submission" date="2019-06" db="EMBL/GenBank/DDBJ databases">
        <title>Draft genome sequence of the griseofulvin-producing fungus Xylaria cubensis strain G536.</title>
        <authorList>
            <person name="Mead M.E."/>
            <person name="Raja H.A."/>
            <person name="Steenwyk J.L."/>
            <person name="Knowles S.L."/>
            <person name="Oberlies N.H."/>
            <person name="Rokas A."/>
        </authorList>
    </citation>
    <scope>NUCLEOTIDE SEQUENCE [LARGE SCALE GENOMIC DNA]</scope>
    <source>
        <strain evidence="3">G536</strain>
    </source>
</reference>
<accession>A0A553I947</accession>
<dbReference type="PANTHER" id="PTHR33112">
    <property type="entry name" value="DOMAIN PROTEIN, PUTATIVE-RELATED"/>
    <property type="match status" value="1"/>
</dbReference>
<dbReference type="AlphaFoldDB" id="A0A553I947"/>
<dbReference type="InterPro" id="IPR010730">
    <property type="entry name" value="HET"/>
</dbReference>
<organism evidence="2 3">
    <name type="scientific">Xylaria flabelliformis</name>
    <dbReference type="NCBI Taxonomy" id="2512241"/>
    <lineage>
        <taxon>Eukaryota</taxon>
        <taxon>Fungi</taxon>
        <taxon>Dikarya</taxon>
        <taxon>Ascomycota</taxon>
        <taxon>Pezizomycotina</taxon>
        <taxon>Sordariomycetes</taxon>
        <taxon>Xylariomycetidae</taxon>
        <taxon>Xylariales</taxon>
        <taxon>Xylariaceae</taxon>
        <taxon>Xylaria</taxon>
    </lineage>
</organism>
<dbReference type="STRING" id="2512241.A0A553I947"/>
<dbReference type="Proteomes" id="UP000319160">
    <property type="component" value="Unassembled WGS sequence"/>
</dbReference>
<comment type="caution">
    <text evidence="2">The sequence shown here is derived from an EMBL/GenBank/DDBJ whole genome shotgun (WGS) entry which is preliminary data.</text>
</comment>
<dbReference type="EMBL" id="VFLP01000009">
    <property type="protein sequence ID" value="TRX96735.1"/>
    <property type="molecule type" value="Genomic_DNA"/>
</dbReference>
<protein>
    <recommendedName>
        <fullName evidence="1">Heterokaryon incompatibility domain-containing protein</fullName>
    </recommendedName>
</protein>
<keyword evidence="3" id="KW-1185">Reference proteome</keyword>
<evidence type="ECO:0000313" key="2">
    <source>
        <dbReference type="EMBL" id="TRX96735.1"/>
    </source>
</evidence>
<feature type="domain" description="Heterokaryon incompatibility" evidence="1">
    <location>
        <begin position="105"/>
        <end position="252"/>
    </location>
</feature>
<name>A0A553I947_9PEZI</name>